<evidence type="ECO:0000256" key="2">
    <source>
        <dbReference type="PROSITE-ProRule" id="PRU00176"/>
    </source>
</evidence>
<evidence type="ECO:0000313" key="6">
    <source>
        <dbReference type="Proteomes" id="UP000054937"/>
    </source>
</evidence>
<dbReference type="InParanoid" id="A0A0V0QS36"/>
<dbReference type="SUPFAM" id="SSF54928">
    <property type="entry name" value="RNA-binding domain, RBD"/>
    <property type="match status" value="1"/>
</dbReference>
<gene>
    <name evidence="5" type="ORF">PPERSA_06569</name>
</gene>
<accession>A0A0V0QS36</accession>
<reference evidence="5 6" key="1">
    <citation type="journal article" date="2015" name="Sci. Rep.">
        <title>Genome of the facultative scuticociliatosis pathogen Pseudocohnilembus persalinus provides insight into its virulence through horizontal gene transfer.</title>
        <authorList>
            <person name="Xiong J."/>
            <person name="Wang G."/>
            <person name="Cheng J."/>
            <person name="Tian M."/>
            <person name="Pan X."/>
            <person name="Warren A."/>
            <person name="Jiang C."/>
            <person name="Yuan D."/>
            <person name="Miao W."/>
        </authorList>
    </citation>
    <scope>NUCLEOTIDE SEQUENCE [LARGE SCALE GENOMIC DNA]</scope>
    <source>
        <strain evidence="5">36N120E</strain>
    </source>
</reference>
<sequence>MYGELVFQTVQDAEYVKNGMQGDTFSGSSQKINIEFPRENKQQQPHQQQQQQMPQQNQPHQQPPQMMNVHQQHPHPPPQNYNQGNMMQRQPNVGPGMMPNKQPINMRPNIPPNQGPQQYHQFQQNNPQQQPRPYVNGPPHQPPQQGGFGGIIAQMMNNGPGNQPGGRPPMFQNQQQNQSSQDVSLFKIPPDASDSLCVGGLPKDTSEREIAHIFRPFPGFQRVRLIKNKKGANSYYYGFIDFENSLQSTIACKTLQGYRFDKDDKQGIKISYAYEPKDRHSSQRR</sequence>
<evidence type="ECO:0000313" key="5">
    <source>
        <dbReference type="EMBL" id="KRX04935.1"/>
    </source>
</evidence>
<proteinExistence type="predicted"/>
<dbReference type="PROSITE" id="PS50102">
    <property type="entry name" value="RRM"/>
    <property type="match status" value="1"/>
</dbReference>
<dbReference type="Proteomes" id="UP000054937">
    <property type="component" value="Unassembled WGS sequence"/>
</dbReference>
<feature type="compositionally biased region" description="Low complexity" evidence="3">
    <location>
        <begin position="42"/>
        <end position="71"/>
    </location>
</feature>
<comment type="caution">
    <text evidence="5">The sequence shown here is derived from an EMBL/GenBank/DDBJ whole genome shotgun (WGS) entry which is preliminary data.</text>
</comment>
<dbReference type="GO" id="GO:0003723">
    <property type="term" value="F:RNA binding"/>
    <property type="evidence" value="ECO:0007669"/>
    <property type="project" value="UniProtKB-UniRule"/>
</dbReference>
<evidence type="ECO:0000256" key="3">
    <source>
        <dbReference type="SAM" id="MobiDB-lite"/>
    </source>
</evidence>
<feature type="compositionally biased region" description="Polar residues" evidence="3">
    <location>
        <begin position="81"/>
        <end position="91"/>
    </location>
</feature>
<dbReference type="InterPro" id="IPR012677">
    <property type="entry name" value="Nucleotide-bd_a/b_plait_sf"/>
</dbReference>
<dbReference type="InterPro" id="IPR035979">
    <property type="entry name" value="RBD_domain_sf"/>
</dbReference>
<feature type="compositionally biased region" description="Polar residues" evidence="3">
    <location>
        <begin position="21"/>
        <end position="32"/>
    </location>
</feature>
<dbReference type="InterPro" id="IPR000504">
    <property type="entry name" value="RRM_dom"/>
</dbReference>
<feature type="region of interest" description="Disordered" evidence="3">
    <location>
        <begin position="21"/>
        <end position="189"/>
    </location>
</feature>
<name>A0A0V0QS36_PSEPJ</name>
<dbReference type="SMART" id="SM00360">
    <property type="entry name" value="RRM"/>
    <property type="match status" value="1"/>
</dbReference>
<dbReference type="PANTHER" id="PTHR10501">
    <property type="entry name" value="U1 SMALL NUCLEAR RIBONUCLEOPROTEIN A/U2 SMALL NUCLEAR RIBONUCLEOPROTEIN B"/>
    <property type="match status" value="1"/>
</dbReference>
<keyword evidence="6" id="KW-1185">Reference proteome</keyword>
<protein>
    <recommendedName>
        <fullName evidence="4">RRM domain-containing protein</fullName>
    </recommendedName>
</protein>
<dbReference type="OrthoDB" id="431169at2759"/>
<feature type="compositionally biased region" description="Low complexity" evidence="3">
    <location>
        <begin position="168"/>
        <end position="181"/>
    </location>
</feature>
<evidence type="ECO:0000259" key="4">
    <source>
        <dbReference type="PROSITE" id="PS50102"/>
    </source>
</evidence>
<organism evidence="5 6">
    <name type="scientific">Pseudocohnilembus persalinus</name>
    <name type="common">Ciliate</name>
    <dbReference type="NCBI Taxonomy" id="266149"/>
    <lineage>
        <taxon>Eukaryota</taxon>
        <taxon>Sar</taxon>
        <taxon>Alveolata</taxon>
        <taxon>Ciliophora</taxon>
        <taxon>Intramacronucleata</taxon>
        <taxon>Oligohymenophorea</taxon>
        <taxon>Scuticociliatia</taxon>
        <taxon>Philasterida</taxon>
        <taxon>Pseudocohnilembidae</taxon>
        <taxon>Pseudocohnilembus</taxon>
    </lineage>
</organism>
<dbReference type="Pfam" id="PF00076">
    <property type="entry name" value="RRM_1"/>
    <property type="match status" value="1"/>
</dbReference>
<dbReference type="CDD" id="cd21618">
    <property type="entry name" value="RRM_AtNSRA_like"/>
    <property type="match status" value="1"/>
</dbReference>
<feature type="domain" description="RRM" evidence="4">
    <location>
        <begin position="194"/>
        <end position="275"/>
    </location>
</feature>
<evidence type="ECO:0000256" key="1">
    <source>
        <dbReference type="ARBA" id="ARBA00022884"/>
    </source>
</evidence>
<dbReference type="Gene3D" id="3.30.70.330">
    <property type="match status" value="1"/>
</dbReference>
<keyword evidence="1 2" id="KW-0694">RNA-binding</keyword>
<dbReference type="AlphaFoldDB" id="A0A0V0QS36"/>
<dbReference type="EMBL" id="LDAU01000110">
    <property type="protein sequence ID" value="KRX04935.1"/>
    <property type="molecule type" value="Genomic_DNA"/>
</dbReference>
<feature type="compositionally biased region" description="Low complexity" evidence="3">
    <location>
        <begin position="115"/>
        <end position="133"/>
    </location>
</feature>